<dbReference type="Pfam" id="PF00618">
    <property type="entry name" value="RasGEF_N"/>
    <property type="match status" value="1"/>
</dbReference>
<dbReference type="Proteomes" id="UP000681720">
    <property type="component" value="Unassembled WGS sequence"/>
</dbReference>
<dbReference type="InterPro" id="IPR023578">
    <property type="entry name" value="Ras_GEF_dom_sf"/>
</dbReference>
<dbReference type="Proteomes" id="UP000676336">
    <property type="component" value="Unassembled WGS sequence"/>
</dbReference>
<feature type="domain" description="N-terminal Ras-GEF" evidence="2">
    <location>
        <begin position="1"/>
        <end position="73"/>
    </location>
</feature>
<keyword evidence="1" id="KW-0344">Guanine-nucleotide releasing factor</keyword>
<evidence type="ECO:0000256" key="1">
    <source>
        <dbReference type="PROSITE-ProRule" id="PRU00135"/>
    </source>
</evidence>
<dbReference type="AlphaFoldDB" id="A0A8S2SI46"/>
<evidence type="ECO:0000259" key="2">
    <source>
        <dbReference type="PROSITE" id="PS50212"/>
    </source>
</evidence>
<evidence type="ECO:0000313" key="7">
    <source>
        <dbReference type="Proteomes" id="UP000676336"/>
    </source>
</evidence>
<evidence type="ECO:0000313" key="5">
    <source>
        <dbReference type="EMBL" id="CAF4251330.1"/>
    </source>
</evidence>
<dbReference type="EMBL" id="CAJOBJ010027038">
    <property type="protein sequence ID" value="CAF4250167.1"/>
    <property type="molecule type" value="Genomic_DNA"/>
</dbReference>
<dbReference type="EMBL" id="CAJOBH010290367">
    <property type="protein sequence ID" value="CAF5180409.1"/>
    <property type="molecule type" value="Genomic_DNA"/>
</dbReference>
<dbReference type="EMBL" id="CAJOBJ010027218">
    <property type="protein sequence ID" value="CAF4251330.1"/>
    <property type="molecule type" value="Genomic_DNA"/>
</dbReference>
<dbReference type="GO" id="GO:0005085">
    <property type="term" value="F:guanyl-nucleotide exchange factor activity"/>
    <property type="evidence" value="ECO:0007669"/>
    <property type="project" value="UniProtKB-KW"/>
</dbReference>
<dbReference type="SUPFAM" id="SSF48366">
    <property type="entry name" value="Ras GEF"/>
    <property type="match status" value="1"/>
</dbReference>
<dbReference type="InterPro" id="IPR000651">
    <property type="entry name" value="Ras-like_Gua-exchang_fac_N"/>
</dbReference>
<proteinExistence type="predicted"/>
<accession>A0A8S2SI46</accession>
<comment type="caution">
    <text evidence="3">The sequence shown here is derived from an EMBL/GenBank/DDBJ whole genome shotgun (WGS) entry which is preliminary data.</text>
</comment>
<evidence type="ECO:0000313" key="4">
    <source>
        <dbReference type="EMBL" id="CAF4250167.1"/>
    </source>
</evidence>
<evidence type="ECO:0000313" key="3">
    <source>
        <dbReference type="EMBL" id="CAF4232572.1"/>
    </source>
</evidence>
<dbReference type="Gene3D" id="1.20.870.10">
    <property type="entry name" value="Son of sevenless (SoS) protein Chain: S domain 1"/>
    <property type="match status" value="1"/>
</dbReference>
<reference evidence="3" key="1">
    <citation type="submission" date="2021-02" db="EMBL/GenBank/DDBJ databases">
        <authorList>
            <person name="Nowell W R."/>
        </authorList>
    </citation>
    <scope>NUCLEOTIDE SEQUENCE</scope>
</reference>
<dbReference type="Proteomes" id="UP000681967">
    <property type="component" value="Unassembled WGS sequence"/>
</dbReference>
<gene>
    <name evidence="6" type="ORF">BYL167_LOCUS78870</name>
    <name evidence="4" type="ORF">GIL414_LOCUS23655</name>
    <name evidence="5" type="ORF">GIL414_LOCUS23710</name>
    <name evidence="3" type="ORF">SMN809_LOCUS23204</name>
</gene>
<organism evidence="3 7">
    <name type="scientific">Rotaria magnacalcarata</name>
    <dbReference type="NCBI Taxonomy" id="392030"/>
    <lineage>
        <taxon>Eukaryota</taxon>
        <taxon>Metazoa</taxon>
        <taxon>Spiralia</taxon>
        <taxon>Gnathifera</taxon>
        <taxon>Rotifera</taxon>
        <taxon>Eurotatoria</taxon>
        <taxon>Bdelloidea</taxon>
        <taxon>Philodinida</taxon>
        <taxon>Philodinidae</taxon>
        <taxon>Rotaria</taxon>
    </lineage>
</organism>
<dbReference type="PROSITE" id="PS50212">
    <property type="entry name" value="RASGEF_NTER"/>
    <property type="match status" value="1"/>
</dbReference>
<evidence type="ECO:0000313" key="6">
    <source>
        <dbReference type="EMBL" id="CAF5180409.1"/>
    </source>
</evidence>
<sequence length="73" mass="8299">MSGAAEKILEYLLETYICVNCEEGDTNLDDFLSTYVIFMPTNQMCATLLAIYKAKPQQRAGENMDLTLREKVK</sequence>
<feature type="non-terminal residue" evidence="3">
    <location>
        <position position="73"/>
    </location>
</feature>
<protein>
    <recommendedName>
        <fullName evidence="2">N-terminal Ras-GEF domain-containing protein</fullName>
    </recommendedName>
</protein>
<name>A0A8S2SI46_9BILA</name>
<dbReference type="EMBL" id="CAJOBI010023814">
    <property type="protein sequence ID" value="CAF4232572.1"/>
    <property type="molecule type" value="Genomic_DNA"/>
</dbReference>